<evidence type="ECO:0000313" key="15">
    <source>
        <dbReference type="EMBL" id="CDL80814.1"/>
    </source>
</evidence>
<dbReference type="InterPro" id="IPR014434">
    <property type="entry name" value="Monothiol_GRX"/>
</dbReference>
<evidence type="ECO:0000256" key="4">
    <source>
        <dbReference type="ARBA" id="ARBA00011738"/>
    </source>
</evidence>
<dbReference type="InterPro" id="IPR033658">
    <property type="entry name" value="GRX_PICOT-like"/>
</dbReference>
<dbReference type="EMBL" id="CBXF010000001">
    <property type="protein sequence ID" value="CDL80814.1"/>
    <property type="molecule type" value="Genomic_DNA"/>
</dbReference>
<evidence type="ECO:0000256" key="13">
    <source>
        <dbReference type="PIRSR" id="PIRSR005894-2"/>
    </source>
</evidence>
<dbReference type="STRING" id="1427518.XSR1_10260"/>
<proteinExistence type="inferred from homology"/>
<keyword evidence="7 13" id="KW-0479">Metal-binding</keyword>
<gene>
    <name evidence="15" type="primary">grxD</name>
    <name evidence="15" type="ORF">XSR1_10260</name>
</gene>
<dbReference type="SUPFAM" id="SSF52833">
    <property type="entry name" value="Thioredoxin-like"/>
    <property type="match status" value="1"/>
</dbReference>
<keyword evidence="10" id="KW-0676">Redox-active center</keyword>
<evidence type="ECO:0000256" key="3">
    <source>
        <dbReference type="ARBA" id="ARBA00009630"/>
    </source>
</evidence>
<feature type="binding site" evidence="12">
    <location>
        <position position="73"/>
    </location>
    <ligand>
        <name>glutathione</name>
        <dbReference type="ChEBI" id="CHEBI:57925"/>
    </ligand>
</feature>
<evidence type="ECO:0000256" key="10">
    <source>
        <dbReference type="ARBA" id="ARBA00023284"/>
    </source>
</evidence>
<feature type="domain" description="Glutaredoxin" evidence="14">
    <location>
        <begin position="31"/>
        <end position="95"/>
    </location>
</feature>
<dbReference type="Pfam" id="PF00462">
    <property type="entry name" value="Glutaredoxin"/>
    <property type="match status" value="1"/>
</dbReference>
<keyword evidence="9 13" id="KW-0411">Iron-sulfur</keyword>
<evidence type="ECO:0000256" key="5">
    <source>
        <dbReference type="ARBA" id="ARBA00022490"/>
    </source>
</evidence>
<dbReference type="PANTHER" id="PTHR10293:SF72">
    <property type="entry name" value="MONOTHIOL GLUTAREDOXIN-S14, CHLOROPLASTIC"/>
    <property type="match status" value="1"/>
</dbReference>
<dbReference type="NCBIfam" id="NF008086">
    <property type="entry name" value="PRK10824.1"/>
    <property type="match status" value="1"/>
</dbReference>
<dbReference type="GO" id="GO:0046872">
    <property type="term" value="F:metal ion binding"/>
    <property type="evidence" value="ECO:0007669"/>
    <property type="project" value="UniProtKB-KW"/>
</dbReference>
<organism evidence="15 16">
    <name type="scientific">Xenorhabdus szentirmaii DSM 16338</name>
    <dbReference type="NCBI Taxonomy" id="1427518"/>
    <lineage>
        <taxon>Bacteria</taxon>
        <taxon>Pseudomonadati</taxon>
        <taxon>Pseudomonadota</taxon>
        <taxon>Gammaproteobacteria</taxon>
        <taxon>Enterobacterales</taxon>
        <taxon>Morganellaceae</taxon>
        <taxon>Xenorhabdus</taxon>
    </lineage>
</organism>
<comment type="function">
    <text evidence="1">Monothiol glutaredoxin involved in the biogenesis of iron-sulfur clusters.</text>
</comment>
<keyword evidence="6 13" id="KW-0001">2Fe-2S</keyword>
<evidence type="ECO:0000256" key="6">
    <source>
        <dbReference type="ARBA" id="ARBA00022714"/>
    </source>
</evidence>
<evidence type="ECO:0000313" key="16">
    <source>
        <dbReference type="Proteomes" id="UP000019202"/>
    </source>
</evidence>
<evidence type="ECO:0000256" key="1">
    <source>
        <dbReference type="ARBA" id="ARBA00002853"/>
    </source>
</evidence>
<comment type="subunit">
    <text evidence="4">Homodimer.</text>
</comment>
<dbReference type="InterPro" id="IPR036249">
    <property type="entry name" value="Thioredoxin-like_sf"/>
</dbReference>
<evidence type="ECO:0000259" key="14">
    <source>
        <dbReference type="Pfam" id="PF00462"/>
    </source>
</evidence>
<reference evidence="15" key="1">
    <citation type="submission" date="2013-11" db="EMBL/GenBank/DDBJ databases">
        <title>Draft genome sequence and annotation of the entomopathogenic bacteria, Xenorhabdus cabanillasi strain JM26 and Xenorhabdus szentirmai strain DSM 16338.</title>
        <authorList>
            <person name="Gualtieri M."/>
            <person name="Ogier J.C."/>
            <person name="Pages S."/>
            <person name="Givaudan A."/>
            <person name="Gaudriault S."/>
        </authorList>
    </citation>
    <scope>NUCLEOTIDE SEQUENCE [LARGE SCALE GENOMIC DNA]</scope>
    <source>
        <strain evidence="15">DSM 16338</strain>
    </source>
</reference>
<name>W1IQV3_9GAMM</name>
<dbReference type="Gene3D" id="3.40.30.10">
    <property type="entry name" value="Glutaredoxin"/>
    <property type="match status" value="1"/>
</dbReference>
<dbReference type="InterPro" id="IPR004480">
    <property type="entry name" value="Monothiol_GRX-rel"/>
</dbReference>
<comment type="caution">
    <text evidence="15">The sequence shown here is derived from an EMBL/GenBank/DDBJ whole genome shotgun (WGS) entry which is preliminary data.</text>
</comment>
<dbReference type="CDD" id="cd03028">
    <property type="entry name" value="GRX_PICOT_like"/>
    <property type="match status" value="1"/>
</dbReference>
<dbReference type="FunFam" id="3.40.30.10:FF:000006">
    <property type="entry name" value="Glutaredoxin"/>
    <property type="match status" value="1"/>
</dbReference>
<feature type="binding site" evidence="12">
    <location>
        <position position="85"/>
    </location>
    <ligand>
        <name>glutathione</name>
        <dbReference type="ChEBI" id="CHEBI:57925"/>
    </ligand>
</feature>
<feature type="binding site" evidence="12">
    <location>
        <position position="36"/>
    </location>
    <ligand>
        <name>glutathione</name>
        <dbReference type="ChEBI" id="CHEBI:57925"/>
    </ligand>
</feature>
<dbReference type="GO" id="GO:0015036">
    <property type="term" value="F:disulfide oxidoreductase activity"/>
    <property type="evidence" value="ECO:0007669"/>
    <property type="project" value="InterPro"/>
</dbReference>
<keyword evidence="8 13" id="KW-0408">Iron</keyword>
<evidence type="ECO:0000256" key="8">
    <source>
        <dbReference type="ARBA" id="ARBA00023004"/>
    </source>
</evidence>
<keyword evidence="16" id="KW-1185">Reference proteome</keyword>
<evidence type="ECO:0000256" key="12">
    <source>
        <dbReference type="PIRSR" id="PIRSR005894-1"/>
    </source>
</evidence>
<accession>W1IQV3</accession>
<dbReference type="NCBIfam" id="TIGR00365">
    <property type="entry name" value="Grx4 family monothiol glutaredoxin"/>
    <property type="match status" value="1"/>
</dbReference>
<protein>
    <recommendedName>
        <fullName evidence="11">Glutaredoxin</fullName>
    </recommendedName>
</protein>
<keyword evidence="5" id="KW-0963">Cytoplasm</keyword>
<comment type="subcellular location">
    <subcellularLocation>
        <location evidence="2">Cytoplasm</location>
    </subcellularLocation>
</comment>
<comment type="similarity">
    <text evidence="3 11">Belongs to the glutaredoxin family. Monothiol subfamily.</text>
</comment>
<dbReference type="InterPro" id="IPR002109">
    <property type="entry name" value="Glutaredoxin"/>
</dbReference>
<dbReference type="AlphaFoldDB" id="W1IQV3"/>
<evidence type="ECO:0000256" key="7">
    <source>
        <dbReference type="ARBA" id="ARBA00022723"/>
    </source>
</evidence>
<dbReference type="PANTHER" id="PTHR10293">
    <property type="entry name" value="GLUTAREDOXIN FAMILY MEMBER"/>
    <property type="match status" value="1"/>
</dbReference>
<dbReference type="PIRSF" id="PIRSF005894">
    <property type="entry name" value="Monothiol_GRX"/>
    <property type="match status" value="1"/>
</dbReference>
<feature type="binding site" evidence="13">
    <location>
        <position position="44"/>
    </location>
    <ligand>
        <name>[2Fe-2S] cluster</name>
        <dbReference type="ChEBI" id="CHEBI:190135"/>
        <note>ligand shared between dimeric partners</note>
    </ligand>
</feature>
<feature type="binding site" evidence="12">
    <location>
        <begin position="98"/>
        <end position="99"/>
    </location>
    <ligand>
        <name>glutathione</name>
        <dbReference type="ChEBI" id="CHEBI:57925"/>
    </ligand>
</feature>
<dbReference type="GO" id="GO:0051537">
    <property type="term" value="F:2 iron, 2 sulfur cluster binding"/>
    <property type="evidence" value="ECO:0007669"/>
    <property type="project" value="UniProtKB-KW"/>
</dbReference>
<evidence type="ECO:0000256" key="11">
    <source>
        <dbReference type="PIRNR" id="PIRNR005894"/>
    </source>
</evidence>
<dbReference type="Proteomes" id="UP000019202">
    <property type="component" value="Unassembled WGS sequence"/>
</dbReference>
<evidence type="ECO:0000256" key="2">
    <source>
        <dbReference type="ARBA" id="ARBA00004496"/>
    </source>
</evidence>
<dbReference type="PROSITE" id="PS51354">
    <property type="entry name" value="GLUTAREDOXIN_2"/>
    <property type="match status" value="1"/>
</dbReference>
<dbReference type="GO" id="GO:0005737">
    <property type="term" value="C:cytoplasm"/>
    <property type="evidence" value="ECO:0007669"/>
    <property type="project" value="UniProtKB-SubCell"/>
</dbReference>
<evidence type="ECO:0000256" key="9">
    <source>
        <dbReference type="ARBA" id="ARBA00023014"/>
    </source>
</evidence>
<sequence length="130" mass="14567">MTTNMQNNATAGSSNEAVVEKIERQIRENPILLYMKGSPKLPSCGFSAQAVQVLAACGERFAYVDILQNPDIRAELPKYAHWPTFPQLWVDGELVGGCDILVEMYQRGELQTVIKEAADKYKESEQEKSE</sequence>